<protein>
    <submittedName>
        <fullName evidence="1">Uncharacterized protein</fullName>
    </submittedName>
</protein>
<sequence length="51" mass="5689">MSGEWTNHCIHIRAKQIVSYLDQALAESFVWYASMWAQGIGLGRSTIYGAA</sequence>
<reference evidence="1 2" key="1">
    <citation type="submission" date="2017-07" db="EMBL/GenBank/DDBJ databases">
        <title>Phylogenetic study on the rhizospheric bacterium Ochrobactrum sp. A44.</title>
        <authorList>
            <person name="Krzyzanowska D.M."/>
            <person name="Ossowicki A."/>
            <person name="Rajewska M."/>
            <person name="Maciag T."/>
            <person name="Kaczynski Z."/>
            <person name="Czerwicka M."/>
            <person name="Jafra S."/>
        </authorList>
    </citation>
    <scope>NUCLEOTIDE SEQUENCE [LARGE SCALE GENOMIC DNA]</scope>
    <source>
        <strain evidence="1 2">DSM 7216</strain>
    </source>
</reference>
<keyword evidence="2" id="KW-1185">Reference proteome</keyword>
<organism evidence="1 2">
    <name type="scientific">Brucella thiophenivorans</name>
    <dbReference type="NCBI Taxonomy" id="571255"/>
    <lineage>
        <taxon>Bacteria</taxon>
        <taxon>Pseudomonadati</taxon>
        <taxon>Pseudomonadota</taxon>
        <taxon>Alphaproteobacteria</taxon>
        <taxon>Hyphomicrobiales</taxon>
        <taxon>Brucellaceae</taxon>
        <taxon>Brucella/Ochrobactrum group</taxon>
        <taxon>Brucella</taxon>
    </lineage>
</organism>
<evidence type="ECO:0000313" key="1">
    <source>
        <dbReference type="EMBL" id="OYR13065.1"/>
    </source>
</evidence>
<dbReference type="AlphaFoldDB" id="A0A256FDY9"/>
<dbReference type="Proteomes" id="UP000215590">
    <property type="component" value="Unassembled WGS sequence"/>
</dbReference>
<evidence type="ECO:0000313" key="2">
    <source>
        <dbReference type="Proteomes" id="UP000215590"/>
    </source>
</evidence>
<accession>A0A256FDY9</accession>
<gene>
    <name evidence="1" type="ORF">CEV31_3489</name>
</gene>
<name>A0A256FDY9_9HYPH</name>
<dbReference type="EMBL" id="NNRJ01000054">
    <property type="protein sequence ID" value="OYR13065.1"/>
    <property type="molecule type" value="Genomic_DNA"/>
</dbReference>
<comment type="caution">
    <text evidence="1">The sequence shown here is derived from an EMBL/GenBank/DDBJ whole genome shotgun (WGS) entry which is preliminary data.</text>
</comment>
<proteinExistence type="predicted"/>